<organism evidence="1 2">
    <name type="scientific">Cetobacterium ceti</name>
    <dbReference type="NCBI Taxonomy" id="180163"/>
    <lineage>
        <taxon>Bacteria</taxon>
        <taxon>Fusobacteriati</taxon>
        <taxon>Fusobacteriota</taxon>
        <taxon>Fusobacteriia</taxon>
        <taxon>Fusobacteriales</taxon>
        <taxon>Fusobacteriaceae</taxon>
        <taxon>Cetobacterium</taxon>
    </lineage>
</organism>
<dbReference type="STRING" id="180163.SAMN02745174_02536"/>
<proteinExistence type="predicted"/>
<dbReference type="EMBL" id="FUWX01000038">
    <property type="protein sequence ID" value="SKA09514.1"/>
    <property type="molecule type" value="Genomic_DNA"/>
</dbReference>
<reference evidence="1 2" key="1">
    <citation type="submission" date="2017-02" db="EMBL/GenBank/DDBJ databases">
        <authorList>
            <person name="Peterson S.W."/>
        </authorList>
    </citation>
    <scope>NUCLEOTIDE SEQUENCE [LARGE SCALE GENOMIC DNA]</scope>
    <source>
        <strain evidence="1 2">ATCC 700028</strain>
    </source>
</reference>
<dbReference type="AlphaFoldDB" id="A0A1T4R0K1"/>
<dbReference type="Proteomes" id="UP000191153">
    <property type="component" value="Unassembled WGS sequence"/>
</dbReference>
<dbReference type="OrthoDB" id="87473at2"/>
<protein>
    <submittedName>
        <fullName evidence="1">Uncharacterized protein</fullName>
    </submittedName>
</protein>
<accession>A0A1T4R0K1</accession>
<evidence type="ECO:0000313" key="2">
    <source>
        <dbReference type="Proteomes" id="UP000191153"/>
    </source>
</evidence>
<dbReference type="RefSeq" id="WP_078694947.1">
    <property type="nucleotide sequence ID" value="NZ_FUWX01000038.1"/>
</dbReference>
<evidence type="ECO:0000313" key="1">
    <source>
        <dbReference type="EMBL" id="SKA09514.1"/>
    </source>
</evidence>
<gene>
    <name evidence="1" type="ORF">SAMN02745174_02536</name>
</gene>
<sequence length="175" mass="21221">MRKKIKVSIAKLVKEILEEDMKYFNYTRERICNLIIQELGYEKPLSLLQEKMSDQEKVLITFNLYEKNTGYFNDMLRESGEETERDFLRKIFSTYINFQPLIREKIIRKDIFCELDKARKRNKMIKISHNNQILTVKPLGLERDNETGYNYLRGLLNNQEYLYRIRDIESLKVKY</sequence>
<name>A0A1T4R0K1_9FUSO</name>
<keyword evidence="2" id="KW-1185">Reference proteome</keyword>